<reference evidence="2" key="1">
    <citation type="journal article" date="2023" name="Mol. Biol. Evol.">
        <title>Third-Generation Sequencing Reveals the Adaptive Role of the Epigenome in Three Deep-Sea Polychaetes.</title>
        <authorList>
            <person name="Perez M."/>
            <person name="Aroh O."/>
            <person name="Sun Y."/>
            <person name="Lan Y."/>
            <person name="Juniper S.K."/>
            <person name="Young C.R."/>
            <person name="Angers B."/>
            <person name="Qian P.Y."/>
        </authorList>
    </citation>
    <scope>NUCLEOTIDE SEQUENCE</scope>
    <source>
        <strain evidence="2">P08H-3</strain>
    </source>
</reference>
<dbReference type="AlphaFoldDB" id="A0AAD9K9R7"/>
<dbReference type="EMBL" id="JAODUP010000036">
    <property type="protein sequence ID" value="KAK2166710.1"/>
    <property type="molecule type" value="Genomic_DNA"/>
</dbReference>
<sequence length="45" mass="5182">MDKKKKGRGRPGKQEDEKETLAFKVLSAEHTKILAEIEDIDELQQ</sequence>
<keyword evidence="3" id="KW-1185">Reference proteome</keyword>
<gene>
    <name evidence="2" type="ORF">LSH36_36g00024</name>
</gene>
<feature type="compositionally biased region" description="Basic residues" evidence="1">
    <location>
        <begin position="1"/>
        <end position="11"/>
    </location>
</feature>
<comment type="caution">
    <text evidence="2">The sequence shown here is derived from an EMBL/GenBank/DDBJ whole genome shotgun (WGS) entry which is preliminary data.</text>
</comment>
<protein>
    <submittedName>
        <fullName evidence="2">Uncharacterized protein</fullName>
    </submittedName>
</protein>
<feature type="region of interest" description="Disordered" evidence="1">
    <location>
        <begin position="1"/>
        <end position="21"/>
    </location>
</feature>
<accession>A0AAD9K9R7</accession>
<organism evidence="2 3">
    <name type="scientific">Paralvinella palmiformis</name>
    <dbReference type="NCBI Taxonomy" id="53620"/>
    <lineage>
        <taxon>Eukaryota</taxon>
        <taxon>Metazoa</taxon>
        <taxon>Spiralia</taxon>
        <taxon>Lophotrochozoa</taxon>
        <taxon>Annelida</taxon>
        <taxon>Polychaeta</taxon>
        <taxon>Sedentaria</taxon>
        <taxon>Canalipalpata</taxon>
        <taxon>Terebellida</taxon>
        <taxon>Terebelliformia</taxon>
        <taxon>Alvinellidae</taxon>
        <taxon>Paralvinella</taxon>
    </lineage>
</organism>
<evidence type="ECO:0000313" key="3">
    <source>
        <dbReference type="Proteomes" id="UP001208570"/>
    </source>
</evidence>
<evidence type="ECO:0000313" key="2">
    <source>
        <dbReference type="EMBL" id="KAK2166710.1"/>
    </source>
</evidence>
<name>A0AAD9K9R7_9ANNE</name>
<dbReference type="Proteomes" id="UP001208570">
    <property type="component" value="Unassembled WGS sequence"/>
</dbReference>
<evidence type="ECO:0000256" key="1">
    <source>
        <dbReference type="SAM" id="MobiDB-lite"/>
    </source>
</evidence>
<feature type="compositionally biased region" description="Basic and acidic residues" evidence="1">
    <location>
        <begin position="12"/>
        <end position="21"/>
    </location>
</feature>
<proteinExistence type="predicted"/>